<organism evidence="2 3">
    <name type="scientific">Morchella conica CCBAS932</name>
    <dbReference type="NCBI Taxonomy" id="1392247"/>
    <lineage>
        <taxon>Eukaryota</taxon>
        <taxon>Fungi</taxon>
        <taxon>Dikarya</taxon>
        <taxon>Ascomycota</taxon>
        <taxon>Pezizomycotina</taxon>
        <taxon>Pezizomycetes</taxon>
        <taxon>Pezizales</taxon>
        <taxon>Morchellaceae</taxon>
        <taxon>Morchella</taxon>
    </lineage>
</organism>
<evidence type="ECO:0000313" key="2">
    <source>
        <dbReference type="EMBL" id="RPB07293.1"/>
    </source>
</evidence>
<dbReference type="SUPFAM" id="SSF53335">
    <property type="entry name" value="S-adenosyl-L-methionine-dependent methyltransferases"/>
    <property type="match status" value="1"/>
</dbReference>
<keyword evidence="2" id="KW-0808">Transferase</keyword>
<proteinExistence type="predicted"/>
<dbReference type="EMBL" id="ML119188">
    <property type="protein sequence ID" value="RPB07293.1"/>
    <property type="molecule type" value="Genomic_DNA"/>
</dbReference>
<dbReference type="InParanoid" id="A0A3N4KA11"/>
<dbReference type="GO" id="GO:0008168">
    <property type="term" value="F:methyltransferase activity"/>
    <property type="evidence" value="ECO:0007669"/>
    <property type="project" value="UniProtKB-KW"/>
</dbReference>
<name>A0A3N4KA11_9PEZI</name>
<dbReference type="PANTHER" id="PTHR43591">
    <property type="entry name" value="METHYLTRANSFERASE"/>
    <property type="match status" value="1"/>
</dbReference>
<dbReference type="CDD" id="cd02440">
    <property type="entry name" value="AdoMet_MTases"/>
    <property type="match status" value="1"/>
</dbReference>
<dbReference type="PANTHER" id="PTHR43591:SF24">
    <property type="entry name" value="2-METHOXY-6-POLYPRENYL-1,4-BENZOQUINOL METHYLASE, MITOCHONDRIAL"/>
    <property type="match status" value="1"/>
</dbReference>
<dbReference type="STRING" id="1392247.A0A3N4KA11"/>
<feature type="compositionally biased region" description="Acidic residues" evidence="1">
    <location>
        <begin position="19"/>
        <end position="38"/>
    </location>
</feature>
<dbReference type="InterPro" id="IPR029063">
    <property type="entry name" value="SAM-dependent_MTases_sf"/>
</dbReference>
<evidence type="ECO:0000313" key="3">
    <source>
        <dbReference type="Proteomes" id="UP000277580"/>
    </source>
</evidence>
<dbReference type="Pfam" id="PF13489">
    <property type="entry name" value="Methyltransf_23"/>
    <property type="match status" value="1"/>
</dbReference>
<dbReference type="OrthoDB" id="2013972at2759"/>
<dbReference type="Proteomes" id="UP000277580">
    <property type="component" value="Unassembled WGS sequence"/>
</dbReference>
<dbReference type="GO" id="GO:0032259">
    <property type="term" value="P:methylation"/>
    <property type="evidence" value="ECO:0007669"/>
    <property type="project" value="UniProtKB-KW"/>
</dbReference>
<gene>
    <name evidence="2" type="ORF">P167DRAFT_555846</name>
</gene>
<reference evidence="2 3" key="1">
    <citation type="journal article" date="2018" name="Nat. Ecol. Evol.">
        <title>Pezizomycetes genomes reveal the molecular basis of ectomycorrhizal truffle lifestyle.</title>
        <authorList>
            <person name="Murat C."/>
            <person name="Payen T."/>
            <person name="Noel B."/>
            <person name="Kuo A."/>
            <person name="Morin E."/>
            <person name="Chen J."/>
            <person name="Kohler A."/>
            <person name="Krizsan K."/>
            <person name="Balestrini R."/>
            <person name="Da Silva C."/>
            <person name="Montanini B."/>
            <person name="Hainaut M."/>
            <person name="Levati E."/>
            <person name="Barry K.W."/>
            <person name="Belfiori B."/>
            <person name="Cichocki N."/>
            <person name="Clum A."/>
            <person name="Dockter R.B."/>
            <person name="Fauchery L."/>
            <person name="Guy J."/>
            <person name="Iotti M."/>
            <person name="Le Tacon F."/>
            <person name="Lindquist E.A."/>
            <person name="Lipzen A."/>
            <person name="Malagnac F."/>
            <person name="Mello A."/>
            <person name="Molinier V."/>
            <person name="Miyauchi S."/>
            <person name="Poulain J."/>
            <person name="Riccioni C."/>
            <person name="Rubini A."/>
            <person name="Sitrit Y."/>
            <person name="Splivallo R."/>
            <person name="Traeger S."/>
            <person name="Wang M."/>
            <person name="Zifcakova L."/>
            <person name="Wipf D."/>
            <person name="Zambonelli A."/>
            <person name="Paolocci F."/>
            <person name="Nowrousian M."/>
            <person name="Ottonello S."/>
            <person name="Baldrian P."/>
            <person name="Spatafora J.W."/>
            <person name="Henrissat B."/>
            <person name="Nagy L.G."/>
            <person name="Aury J.M."/>
            <person name="Wincker P."/>
            <person name="Grigoriev I.V."/>
            <person name="Bonfante P."/>
            <person name="Martin F.M."/>
        </authorList>
    </citation>
    <scope>NUCLEOTIDE SEQUENCE [LARGE SCALE GENOMIC DNA]</scope>
    <source>
        <strain evidence="2 3">CCBAS932</strain>
    </source>
</reference>
<sequence length="351" mass="39756">MPENVRENINSTVRTLSADEADEGNYEEPSSDDVDDDDDAVSEVLSTMSLSESITDYVYENGRRYHSYPLACYAFPNDEQEQDRLDLMHHLWNLALGGELFLSPIDKSNAERILDVGTGTGIWAIDTADLLPKTTVIGNDLSPIQPVYVPPNLHFVIDDCEEEWPFPDNHFDLIHIRNLSGAVRDWKKLYAQAFRTLKPGGWIELKDHSRPFDCDDGSFTSDNILQKWVNDFDKASDMAGVTWIMAEQFKEDLPDAGFKEVTERSFKVPLGTWAEAEGDNMKEMGIFLREVLLVGAQGLTLAMFTRMLGWDKKEVDVLVANIRQAVQDPSINVYTKFFVTYAQKPLTTRPS</sequence>
<dbReference type="AlphaFoldDB" id="A0A3N4KA11"/>
<dbReference type="Gene3D" id="3.40.50.150">
    <property type="entry name" value="Vaccinia Virus protein VP39"/>
    <property type="match status" value="1"/>
</dbReference>
<accession>A0A3N4KA11</accession>
<protein>
    <submittedName>
        <fullName evidence="2">S-adenosyl-L-methionine-dependent methyltransferase</fullName>
    </submittedName>
</protein>
<keyword evidence="2" id="KW-0489">Methyltransferase</keyword>
<evidence type="ECO:0000256" key="1">
    <source>
        <dbReference type="SAM" id="MobiDB-lite"/>
    </source>
</evidence>
<keyword evidence="3" id="KW-1185">Reference proteome</keyword>
<feature type="region of interest" description="Disordered" evidence="1">
    <location>
        <begin position="1"/>
        <end position="38"/>
    </location>
</feature>